<comment type="function">
    <text evidence="13">Protein phosphatase that specifically binds to and dephosphorylates the molecular chaperone Hsp90. Dephosphorylation positively regulates the Hsp90 chaperone machinery.</text>
</comment>
<keyword evidence="9" id="KW-0464">Manganese</keyword>
<sequence length="536" mass="60298">MSDNHPSSIVRDVTESLQDSLGNFKSPTSTTANSPILSSTEPQAITDLSELSEVLSREIEVSDENIVLAEERKAEGNTKLLSKDFASAIDLYTEAIDLNPTKAVYWANRAQAEISTEQFGSAIADATMAIKLDPNYVKAYYRRAVSFVSITKHKDALKDFRKICQLAPNDKLARTRLNECSKLIRRLAFEEAIEIDDPPSAAEGLDISLMTVPADYDGGKLGDCMTQEFIDDMLTRFKNGKTIHVKYVYQILLAVKDILTTEATMTDVHVIEPNHLTVCGDTHGQFFDLMHIFETNGFPSQSNAYLFNGDFVDRGSWSTEIALTLYAYKWLMPHDMHLNRGNHETDDMNKVYGFEGECKAKYNERVFKIFSESFSLLPLACLVQEKYLVLHGGLFSDDKVKLEDLRNINRHKKKQPGHEGLMMEMLWTDPQTTPGRGPSKRGVGLQFGPDITKRFCDNNGLTAIIRSHEVRQDGYEIEHDGKCITVFSAPNYCDTQGNDGAFIRIDGNGEMRYTRFKASPHPAVRPMAYSSMSHMM</sequence>
<comment type="cofactor">
    <cofactor evidence="2">
        <name>Mg(2+)</name>
        <dbReference type="ChEBI" id="CHEBI:18420"/>
    </cofactor>
</comment>
<dbReference type="PROSITE" id="PS00125">
    <property type="entry name" value="SER_THR_PHOSPHATASE"/>
    <property type="match status" value="1"/>
</dbReference>
<dbReference type="FunFam" id="3.60.21.10:FF:000039">
    <property type="entry name" value="Serine/threonine-protein phosphatase"/>
    <property type="match status" value="1"/>
</dbReference>
<dbReference type="Proteomes" id="UP000013776">
    <property type="component" value="Unassembled WGS sequence"/>
</dbReference>
<dbReference type="InterPro" id="IPR013235">
    <property type="entry name" value="PPP_dom"/>
</dbReference>
<evidence type="ECO:0000256" key="15">
    <source>
        <dbReference type="PROSITE-ProRule" id="PRU00339"/>
    </source>
</evidence>
<dbReference type="Pfam" id="PF08321">
    <property type="entry name" value="PPP5"/>
    <property type="match status" value="1"/>
</dbReference>
<keyword evidence="8 15" id="KW-0802">TPR repeat</keyword>
<dbReference type="Gene3D" id="1.25.40.10">
    <property type="entry name" value="Tetratricopeptide repeat domain"/>
    <property type="match status" value="1"/>
</dbReference>
<dbReference type="EC" id="3.1.3.16" evidence="16"/>
<evidence type="ECO:0000256" key="11">
    <source>
        <dbReference type="ARBA" id="ARBA00047986"/>
    </source>
</evidence>
<dbReference type="PANTHER" id="PTHR45668">
    <property type="entry name" value="SERINE/THREONINE-PROTEIN PHOSPHATASE 5-RELATED"/>
    <property type="match status" value="1"/>
</dbReference>
<dbReference type="InterPro" id="IPR019734">
    <property type="entry name" value="TPR_rpt"/>
</dbReference>
<evidence type="ECO:0000313" key="18">
    <source>
        <dbReference type="EMBL" id="CCG81758.1"/>
    </source>
</evidence>
<dbReference type="InterPro" id="IPR004843">
    <property type="entry name" value="Calcineurin-like_PHP"/>
</dbReference>
<evidence type="ECO:0000256" key="12">
    <source>
        <dbReference type="ARBA" id="ARBA00048832"/>
    </source>
</evidence>
<dbReference type="AlphaFoldDB" id="R4X8A0"/>
<keyword evidence="5" id="KW-0479">Metal-binding</keyword>
<feature type="repeat" description="TPR" evidence="15">
    <location>
        <begin position="69"/>
        <end position="102"/>
    </location>
</feature>
<reference evidence="18 19" key="1">
    <citation type="journal article" date="2013" name="MBio">
        <title>Genome sequencing of the plant pathogen Taphrina deformans, the causal agent of peach leaf curl.</title>
        <authorList>
            <person name="Cisse O.H."/>
            <person name="Almeida J.M.G.C.F."/>
            <person name="Fonseca A."/>
            <person name="Kumar A.A."/>
            <person name="Salojaervi J."/>
            <person name="Overmyer K."/>
            <person name="Hauser P.M."/>
            <person name="Pagni M."/>
        </authorList>
    </citation>
    <scope>NUCLEOTIDE SEQUENCE [LARGE SCALE GENOMIC DNA]</scope>
    <source>
        <strain evidence="19">PYCC 5710 / ATCC 11124 / CBS 356.35 / IMI 108563 / JCM 9778 / NBRC 8474</strain>
    </source>
</reference>
<comment type="similarity">
    <text evidence="4">Belongs to the PPP phosphatase family. PP-5 (PP-T) subfamily.</text>
</comment>
<dbReference type="InterPro" id="IPR011990">
    <property type="entry name" value="TPR-like_helical_dom_sf"/>
</dbReference>
<dbReference type="GO" id="GO:0046872">
    <property type="term" value="F:metal ion binding"/>
    <property type="evidence" value="ECO:0007669"/>
    <property type="project" value="UniProtKB-KW"/>
</dbReference>
<accession>R4X8A0</accession>
<evidence type="ECO:0000256" key="16">
    <source>
        <dbReference type="RuleBase" id="RU004273"/>
    </source>
</evidence>
<protein>
    <recommendedName>
        <fullName evidence="16">Serine/threonine-protein phosphatase</fullName>
        <ecNumber evidence="16">3.1.3.16</ecNumber>
    </recommendedName>
</protein>
<comment type="subcellular location">
    <subcellularLocation>
        <location evidence="3">Nucleus</location>
    </subcellularLocation>
</comment>
<dbReference type="PANTHER" id="PTHR45668:SF5">
    <property type="entry name" value="SERINE_THREONINE-PROTEIN PHOSPHATASE 5"/>
    <property type="match status" value="1"/>
</dbReference>
<evidence type="ECO:0000313" key="19">
    <source>
        <dbReference type="Proteomes" id="UP000013776"/>
    </source>
</evidence>
<evidence type="ECO:0000256" key="13">
    <source>
        <dbReference type="ARBA" id="ARBA00059747"/>
    </source>
</evidence>
<dbReference type="eggNOG" id="KOG0376">
    <property type="taxonomic scope" value="Eukaryota"/>
</dbReference>
<comment type="caution">
    <text evidence="18">The sequence shown here is derived from an EMBL/GenBank/DDBJ whole genome shotgun (WGS) entry which is preliminary data.</text>
</comment>
<feature type="active site" description="Proton donor/acceptor" evidence="14">
    <location>
        <position position="343"/>
    </location>
</feature>
<dbReference type="InterPro" id="IPR029052">
    <property type="entry name" value="Metallo-depent_PP-like"/>
</dbReference>
<comment type="catalytic activity">
    <reaction evidence="11">
        <text>O-phospho-L-seryl-[protein] + H2O = L-seryl-[protein] + phosphate</text>
        <dbReference type="Rhea" id="RHEA:20629"/>
        <dbReference type="Rhea" id="RHEA-COMP:9863"/>
        <dbReference type="Rhea" id="RHEA-COMP:11604"/>
        <dbReference type="ChEBI" id="CHEBI:15377"/>
        <dbReference type="ChEBI" id="CHEBI:29999"/>
        <dbReference type="ChEBI" id="CHEBI:43474"/>
        <dbReference type="ChEBI" id="CHEBI:83421"/>
        <dbReference type="EC" id="3.1.3.16"/>
    </reaction>
    <physiologicalReaction direction="left-to-right" evidence="11">
        <dbReference type="Rhea" id="RHEA:20630"/>
    </physiologicalReaction>
</comment>
<evidence type="ECO:0000256" key="3">
    <source>
        <dbReference type="ARBA" id="ARBA00004123"/>
    </source>
</evidence>
<dbReference type="VEuPathDB" id="FungiDB:TAPDE_001603"/>
<comment type="catalytic activity">
    <reaction evidence="12">
        <text>O-phospho-L-threonyl-[protein] + H2O = L-threonyl-[protein] + phosphate</text>
        <dbReference type="Rhea" id="RHEA:47004"/>
        <dbReference type="Rhea" id="RHEA-COMP:11060"/>
        <dbReference type="Rhea" id="RHEA-COMP:11605"/>
        <dbReference type="ChEBI" id="CHEBI:15377"/>
        <dbReference type="ChEBI" id="CHEBI:30013"/>
        <dbReference type="ChEBI" id="CHEBI:43474"/>
        <dbReference type="ChEBI" id="CHEBI:61977"/>
        <dbReference type="EC" id="3.1.3.16"/>
    </reaction>
    <physiologicalReaction direction="left-to-right" evidence="12">
        <dbReference type="Rhea" id="RHEA:47005"/>
    </physiologicalReaction>
</comment>
<evidence type="ECO:0000256" key="8">
    <source>
        <dbReference type="ARBA" id="ARBA00022803"/>
    </source>
</evidence>
<comment type="cofactor">
    <cofactor evidence="1">
        <name>Mn(2+)</name>
        <dbReference type="ChEBI" id="CHEBI:29035"/>
    </cofactor>
</comment>
<keyword evidence="7 16" id="KW-0378">Hydrolase</keyword>
<evidence type="ECO:0000256" key="14">
    <source>
        <dbReference type="PIRSR" id="PIRSR033096-1"/>
    </source>
</evidence>
<evidence type="ECO:0000256" key="7">
    <source>
        <dbReference type="ARBA" id="ARBA00022801"/>
    </source>
</evidence>
<dbReference type="InterPro" id="IPR006186">
    <property type="entry name" value="Ser/Thr-sp_prot-phosphatase"/>
</dbReference>
<evidence type="ECO:0000256" key="2">
    <source>
        <dbReference type="ARBA" id="ARBA00001946"/>
    </source>
</evidence>
<evidence type="ECO:0000256" key="1">
    <source>
        <dbReference type="ARBA" id="ARBA00001936"/>
    </source>
</evidence>
<evidence type="ECO:0000256" key="5">
    <source>
        <dbReference type="ARBA" id="ARBA00022723"/>
    </source>
</evidence>
<dbReference type="SUPFAM" id="SSF56300">
    <property type="entry name" value="Metallo-dependent phosphatases"/>
    <property type="match status" value="1"/>
</dbReference>
<keyword evidence="19" id="KW-1185">Reference proteome</keyword>
<name>R4X8A0_TAPDE</name>
<dbReference type="GO" id="GO:0004722">
    <property type="term" value="F:protein serine/threonine phosphatase activity"/>
    <property type="evidence" value="ECO:0007669"/>
    <property type="project" value="UniProtKB-EC"/>
</dbReference>
<evidence type="ECO:0000256" key="6">
    <source>
        <dbReference type="ARBA" id="ARBA00022737"/>
    </source>
</evidence>
<dbReference type="SMART" id="SM00156">
    <property type="entry name" value="PP2Ac"/>
    <property type="match status" value="1"/>
</dbReference>
<dbReference type="EMBL" id="CAHR02000057">
    <property type="protein sequence ID" value="CCG81758.1"/>
    <property type="molecule type" value="Genomic_DNA"/>
</dbReference>
<evidence type="ECO:0000256" key="4">
    <source>
        <dbReference type="ARBA" id="ARBA00008786"/>
    </source>
</evidence>
<dbReference type="InterPro" id="IPR041753">
    <property type="entry name" value="PP5_C"/>
</dbReference>
<dbReference type="PRINTS" id="PR00114">
    <property type="entry name" value="STPHPHTASE"/>
</dbReference>
<dbReference type="Gene3D" id="3.60.21.10">
    <property type="match status" value="1"/>
</dbReference>
<evidence type="ECO:0000256" key="10">
    <source>
        <dbReference type="ARBA" id="ARBA00023242"/>
    </source>
</evidence>
<dbReference type="STRING" id="1097556.R4X8A0"/>
<dbReference type="Pfam" id="PF00149">
    <property type="entry name" value="Metallophos"/>
    <property type="match status" value="1"/>
</dbReference>
<keyword evidence="6" id="KW-0677">Repeat</keyword>
<feature type="domain" description="Serine/threonine specific protein phosphatases" evidence="17">
    <location>
        <begin position="339"/>
        <end position="344"/>
    </location>
</feature>
<dbReference type="PROSITE" id="PS50005">
    <property type="entry name" value="TPR"/>
    <property type="match status" value="2"/>
</dbReference>
<evidence type="ECO:0000256" key="9">
    <source>
        <dbReference type="ARBA" id="ARBA00023211"/>
    </source>
</evidence>
<organism evidence="18 19">
    <name type="scientific">Taphrina deformans (strain PYCC 5710 / ATCC 11124 / CBS 356.35 / IMI 108563 / JCM 9778 / NBRC 8474)</name>
    <name type="common">Peach leaf curl fungus</name>
    <name type="synonym">Lalaria deformans</name>
    <dbReference type="NCBI Taxonomy" id="1097556"/>
    <lineage>
        <taxon>Eukaryota</taxon>
        <taxon>Fungi</taxon>
        <taxon>Dikarya</taxon>
        <taxon>Ascomycota</taxon>
        <taxon>Taphrinomycotina</taxon>
        <taxon>Taphrinomycetes</taxon>
        <taxon>Taphrinales</taxon>
        <taxon>Taphrinaceae</taxon>
        <taxon>Taphrina</taxon>
    </lineage>
</organism>
<evidence type="ECO:0000259" key="17">
    <source>
        <dbReference type="PROSITE" id="PS00125"/>
    </source>
</evidence>
<dbReference type="OrthoDB" id="445564at2759"/>
<gene>
    <name evidence="18" type="ORF">TAPDE_001603</name>
</gene>
<proteinExistence type="inferred from homology"/>
<dbReference type="SMART" id="SM00028">
    <property type="entry name" value="TPR"/>
    <property type="match status" value="3"/>
</dbReference>
<dbReference type="SUPFAM" id="SSF48452">
    <property type="entry name" value="TPR-like"/>
    <property type="match status" value="1"/>
</dbReference>
<keyword evidence="10" id="KW-0539">Nucleus</keyword>
<dbReference type="GO" id="GO:0005634">
    <property type="term" value="C:nucleus"/>
    <property type="evidence" value="ECO:0007669"/>
    <property type="project" value="UniProtKB-SubCell"/>
</dbReference>
<feature type="repeat" description="TPR" evidence="15">
    <location>
        <begin position="137"/>
        <end position="170"/>
    </location>
</feature>
<dbReference type="InterPro" id="IPR051134">
    <property type="entry name" value="PPP_phosphatase"/>
</dbReference>
<dbReference type="CDD" id="cd07417">
    <property type="entry name" value="MPP_PP5_C"/>
    <property type="match status" value="1"/>
</dbReference>
<dbReference type="PIRSF" id="PIRSF033096">
    <property type="entry name" value="PPPtase_5"/>
    <property type="match status" value="1"/>
</dbReference>